<accession>A0A0K1LLV1</accession>
<evidence type="ECO:0000313" key="2">
    <source>
        <dbReference type="Proteomes" id="UP000225322"/>
    </source>
</evidence>
<dbReference type="SUPFAM" id="SSF53098">
    <property type="entry name" value="Ribonuclease H-like"/>
    <property type="match status" value="1"/>
</dbReference>
<organism evidence="1 2">
    <name type="scientific">Caulobacter phage Sansa</name>
    <dbReference type="NCBI Taxonomy" id="1675600"/>
    <lineage>
        <taxon>Viruses</taxon>
        <taxon>Duplodnaviria</taxon>
        <taxon>Heunggongvirae</taxon>
        <taxon>Uroviricota</taxon>
        <taxon>Caudoviricetes</taxon>
        <taxon>Sansavirus</taxon>
        <taxon>Sansavirus sansa</taxon>
        <taxon>Caulobacter virus Sansa</taxon>
    </lineage>
</organism>
<protein>
    <submittedName>
        <fullName evidence="1">Nucleic acid-binding protein</fullName>
    </submittedName>
</protein>
<dbReference type="Proteomes" id="UP000225322">
    <property type="component" value="Segment"/>
</dbReference>
<name>A0A0K1LLV1_9CAUD</name>
<reference evidence="1 2" key="1">
    <citation type="journal article" date="2015" name="Genome Announc.">
        <title>Complete Genome Sequence of Caulobacter crescentus Siphophage Sansa.</title>
        <authorList>
            <person name="Vara L."/>
            <person name="Kane A.A."/>
            <person name="Cahill J.L."/>
            <person name="Rasche E.S."/>
            <person name="Kuty Everett G.F."/>
        </authorList>
    </citation>
    <scope>NUCLEOTIDE SEQUENCE [LARGE SCALE GENOMIC DNA]</scope>
</reference>
<keyword evidence="2" id="KW-1185">Reference proteome</keyword>
<dbReference type="InterPro" id="IPR036397">
    <property type="entry name" value="RNaseH_sf"/>
</dbReference>
<dbReference type="Gene3D" id="3.30.420.10">
    <property type="entry name" value="Ribonuclease H-like superfamily/Ribonuclease H"/>
    <property type="match status" value="1"/>
</dbReference>
<proteinExistence type="predicted"/>
<sequence>MTKLITLDLGGNLGVTIGPLSAEARAAQVKCFTIKLKETTRVGVWLNSATEELHRLVRENPGATWACEKPDTRGLMYFGIRKNMCLLGHVYSVLAVYGIYEMQEVTVPQAKLRLAGHGRADKDQMIAAAQAKGYSAKNEHEADACGIREVVIFGPEETKAQKAKRAAAAKRKVKEQAKGPKLL</sequence>
<dbReference type="GO" id="GO:0003676">
    <property type="term" value="F:nucleic acid binding"/>
    <property type="evidence" value="ECO:0007669"/>
    <property type="project" value="InterPro"/>
</dbReference>
<gene>
    <name evidence="1" type="ORF">CPT_Sansa77</name>
</gene>
<evidence type="ECO:0000313" key="1">
    <source>
        <dbReference type="EMBL" id="AKU43481.1"/>
    </source>
</evidence>
<dbReference type="EMBL" id="KT001913">
    <property type="protein sequence ID" value="AKU43481.1"/>
    <property type="molecule type" value="Genomic_DNA"/>
</dbReference>
<dbReference type="InterPro" id="IPR012337">
    <property type="entry name" value="RNaseH-like_sf"/>
</dbReference>